<name>A0A558DAR5_9GAMM</name>
<dbReference type="InterPro" id="IPR002201">
    <property type="entry name" value="Glyco_trans_9"/>
</dbReference>
<dbReference type="Gene3D" id="3.40.50.2000">
    <property type="entry name" value="Glycogen Phosphorylase B"/>
    <property type="match status" value="2"/>
</dbReference>
<keyword evidence="2 3" id="KW-0808">Transferase</keyword>
<gene>
    <name evidence="3" type="ORF">FHK82_05205</name>
</gene>
<evidence type="ECO:0000256" key="2">
    <source>
        <dbReference type="ARBA" id="ARBA00022679"/>
    </source>
</evidence>
<evidence type="ECO:0000313" key="4">
    <source>
        <dbReference type="Proteomes" id="UP000317355"/>
    </source>
</evidence>
<accession>A0A558DAR5</accession>
<dbReference type="CDD" id="cd03789">
    <property type="entry name" value="GT9_LPS_heptosyltransferase"/>
    <property type="match status" value="1"/>
</dbReference>
<dbReference type="GO" id="GO:0008713">
    <property type="term" value="F:ADP-heptose-lipopolysaccharide heptosyltransferase activity"/>
    <property type="evidence" value="ECO:0007669"/>
    <property type="project" value="TreeGrafter"/>
</dbReference>
<organism evidence="3 4">
    <name type="scientific">Sedimenticola thiotaurini</name>
    <dbReference type="NCBI Taxonomy" id="1543721"/>
    <lineage>
        <taxon>Bacteria</taxon>
        <taxon>Pseudomonadati</taxon>
        <taxon>Pseudomonadota</taxon>
        <taxon>Gammaproteobacteria</taxon>
        <taxon>Chromatiales</taxon>
        <taxon>Sedimenticolaceae</taxon>
        <taxon>Sedimenticola</taxon>
    </lineage>
</organism>
<dbReference type="InterPro" id="IPR051199">
    <property type="entry name" value="LPS_LOS_Heptosyltrfase"/>
</dbReference>
<sequence length="296" mass="33206">MKRVGIIRFSALGDIASTIPVVRACKYPPTLITSPIGQALYQDECDSFVVMRNKSVREGFRALSEIWRNHFDVIVDLQSNDRSRAMTALALTRRVNSKGTNQQQQTTKILADIAHRTDCFNPIDMSPESREKSFIVLNVGSSEKWISKRLPDCKWIEFAEKLKDRFELPFVMTGSAEELEYVQHIARLIPGKIEVAAGKTTIPELKQLLKTACLTVSTDSGPMHLSAVQKTPTIGIFGATNWIRSAPFGPWSVALFDRTYFATNHPPASSQLIVGDYYTNIRIEDGLDHLGLYLDQ</sequence>
<protein>
    <submittedName>
        <fullName evidence="3">Glycosyltransferase family 9 protein</fullName>
    </submittedName>
</protein>
<reference evidence="3 4" key="1">
    <citation type="submission" date="2019-07" db="EMBL/GenBank/DDBJ databases">
        <title>The pathways for chlorine oxyanion respiration interact through the shared metabolite chlorate.</title>
        <authorList>
            <person name="Barnum T.P."/>
            <person name="Cheng Y."/>
            <person name="Hill K.A."/>
            <person name="Lucas L.N."/>
            <person name="Carlson H.K."/>
            <person name="Coates J.D."/>
        </authorList>
    </citation>
    <scope>NUCLEOTIDE SEQUENCE [LARGE SCALE GENOMIC DNA]</scope>
    <source>
        <strain evidence="3">BK-3</strain>
    </source>
</reference>
<dbReference type="Pfam" id="PF01075">
    <property type="entry name" value="Glyco_transf_9"/>
    <property type="match status" value="1"/>
</dbReference>
<dbReference type="AlphaFoldDB" id="A0A558DAR5"/>
<evidence type="ECO:0000313" key="3">
    <source>
        <dbReference type="EMBL" id="TVT58112.1"/>
    </source>
</evidence>
<dbReference type="PANTHER" id="PTHR30160">
    <property type="entry name" value="TETRAACYLDISACCHARIDE 4'-KINASE-RELATED"/>
    <property type="match status" value="1"/>
</dbReference>
<dbReference type="GO" id="GO:0009244">
    <property type="term" value="P:lipopolysaccharide core region biosynthetic process"/>
    <property type="evidence" value="ECO:0007669"/>
    <property type="project" value="TreeGrafter"/>
</dbReference>
<evidence type="ECO:0000256" key="1">
    <source>
        <dbReference type="ARBA" id="ARBA00022676"/>
    </source>
</evidence>
<keyword evidence="1" id="KW-0328">Glycosyltransferase</keyword>
<dbReference type="EMBL" id="VMRY01000010">
    <property type="protein sequence ID" value="TVT58112.1"/>
    <property type="molecule type" value="Genomic_DNA"/>
</dbReference>
<dbReference type="Proteomes" id="UP000317355">
    <property type="component" value="Unassembled WGS sequence"/>
</dbReference>
<comment type="caution">
    <text evidence="3">The sequence shown here is derived from an EMBL/GenBank/DDBJ whole genome shotgun (WGS) entry which is preliminary data.</text>
</comment>
<dbReference type="SUPFAM" id="SSF53756">
    <property type="entry name" value="UDP-Glycosyltransferase/glycogen phosphorylase"/>
    <property type="match status" value="1"/>
</dbReference>
<dbReference type="PANTHER" id="PTHR30160:SF1">
    <property type="entry name" value="LIPOPOLYSACCHARIDE 1,2-N-ACETYLGLUCOSAMINETRANSFERASE-RELATED"/>
    <property type="match status" value="1"/>
</dbReference>
<proteinExistence type="predicted"/>
<dbReference type="GO" id="GO:0005829">
    <property type="term" value="C:cytosol"/>
    <property type="evidence" value="ECO:0007669"/>
    <property type="project" value="TreeGrafter"/>
</dbReference>